<protein>
    <recommendedName>
        <fullName evidence="1">Amidase domain-containing protein</fullName>
    </recommendedName>
</protein>
<dbReference type="PANTHER" id="PTHR42678">
    <property type="entry name" value="AMIDASE"/>
    <property type="match status" value="1"/>
</dbReference>
<evidence type="ECO:0000313" key="3">
    <source>
        <dbReference type="Proteomes" id="UP000737018"/>
    </source>
</evidence>
<dbReference type="AlphaFoldDB" id="A0A8J4W0W6"/>
<dbReference type="InterPro" id="IPR036928">
    <property type="entry name" value="AS_sf"/>
</dbReference>
<dbReference type="Gene3D" id="3.90.1300.10">
    <property type="entry name" value="Amidase signature (AS) domain"/>
    <property type="match status" value="1"/>
</dbReference>
<keyword evidence="3" id="KW-1185">Reference proteome</keyword>
<dbReference type="EMBL" id="JRKL02000624">
    <property type="protein sequence ID" value="KAF3969644.1"/>
    <property type="molecule type" value="Genomic_DNA"/>
</dbReference>
<gene>
    <name evidence="2" type="ORF">CMV_006581</name>
</gene>
<dbReference type="SUPFAM" id="SSF75304">
    <property type="entry name" value="Amidase signature (AS) enzymes"/>
    <property type="match status" value="1"/>
</dbReference>
<name>A0A8J4W0W6_9ROSI</name>
<sequence length="239" mass="26312">MPICRTVSDAVYVLNEIVRLDYNDKATIEASKYIPHGGYKQFLKVDGLKGKRLGIVRKPFYNFGNDTLKKIFAQHLDTLRQEGAILVDNLEIANIDAILNVGTSERTALMVEFKLALNKYLKELVASPVRTLADAIAFNKKFSDLEKIKEYGQNLFLEAQATNGSSNKEKAALQDMARLTRDDFVKLMIEYNLDALVTPFLGPYGVSVTSVLAIGGFPGISVPAGNDSKGVPLVFAFGD</sequence>
<reference evidence="2" key="1">
    <citation type="submission" date="2020-03" db="EMBL/GenBank/DDBJ databases">
        <title>Castanea mollissima Vanexum genome sequencing.</title>
        <authorList>
            <person name="Staton M."/>
        </authorList>
    </citation>
    <scope>NUCLEOTIDE SEQUENCE</scope>
    <source>
        <tissue evidence="2">Leaf</tissue>
    </source>
</reference>
<proteinExistence type="predicted"/>
<dbReference type="OrthoDB" id="566138at2759"/>
<feature type="domain" description="Amidase" evidence="1">
    <location>
        <begin position="2"/>
        <end position="200"/>
    </location>
</feature>
<dbReference type="PANTHER" id="PTHR42678:SF34">
    <property type="entry name" value="OS04G0183300 PROTEIN"/>
    <property type="match status" value="1"/>
</dbReference>
<evidence type="ECO:0000259" key="1">
    <source>
        <dbReference type="Pfam" id="PF01425"/>
    </source>
</evidence>
<dbReference type="InterPro" id="IPR023631">
    <property type="entry name" value="Amidase_dom"/>
</dbReference>
<organism evidence="2 3">
    <name type="scientific">Castanea mollissima</name>
    <name type="common">Chinese chestnut</name>
    <dbReference type="NCBI Taxonomy" id="60419"/>
    <lineage>
        <taxon>Eukaryota</taxon>
        <taxon>Viridiplantae</taxon>
        <taxon>Streptophyta</taxon>
        <taxon>Embryophyta</taxon>
        <taxon>Tracheophyta</taxon>
        <taxon>Spermatophyta</taxon>
        <taxon>Magnoliopsida</taxon>
        <taxon>eudicotyledons</taxon>
        <taxon>Gunneridae</taxon>
        <taxon>Pentapetalae</taxon>
        <taxon>rosids</taxon>
        <taxon>fabids</taxon>
        <taxon>Fagales</taxon>
        <taxon>Fagaceae</taxon>
        <taxon>Castanea</taxon>
    </lineage>
</organism>
<dbReference type="Proteomes" id="UP000737018">
    <property type="component" value="Unassembled WGS sequence"/>
</dbReference>
<dbReference type="Pfam" id="PF01425">
    <property type="entry name" value="Amidase"/>
    <property type="match status" value="1"/>
</dbReference>
<accession>A0A8J4W0W6</accession>
<comment type="caution">
    <text evidence="2">The sequence shown here is derived from an EMBL/GenBank/DDBJ whole genome shotgun (WGS) entry which is preliminary data.</text>
</comment>
<evidence type="ECO:0000313" key="2">
    <source>
        <dbReference type="EMBL" id="KAF3969644.1"/>
    </source>
</evidence>